<reference evidence="3 4" key="1">
    <citation type="journal article" date="2019" name="Int. J. Syst. Evol. Microbiol.">
        <title>The Global Catalogue of Microorganisms (GCM) 10K type strain sequencing project: providing services to taxonomists for standard genome sequencing and annotation.</title>
        <authorList>
            <consortium name="The Broad Institute Genomics Platform"/>
            <consortium name="The Broad Institute Genome Sequencing Center for Infectious Disease"/>
            <person name="Wu L."/>
            <person name="Ma J."/>
        </authorList>
    </citation>
    <scope>NUCLEOTIDE SEQUENCE [LARGE SCALE GENOMIC DNA]</scope>
    <source>
        <strain evidence="3 4">GX21</strain>
    </source>
</reference>
<feature type="compositionally biased region" description="Polar residues" evidence="1">
    <location>
        <begin position="1"/>
        <end position="19"/>
    </location>
</feature>
<feature type="region of interest" description="Disordered" evidence="1">
    <location>
        <begin position="69"/>
        <end position="96"/>
    </location>
</feature>
<feature type="region of interest" description="Disordered" evidence="1">
    <location>
        <begin position="149"/>
        <end position="170"/>
    </location>
</feature>
<dbReference type="GeneID" id="96952475"/>
<dbReference type="RefSeq" id="WP_379702388.1">
    <property type="nucleotide sequence ID" value="NZ_JBHTAT010000001.1"/>
</dbReference>
<sequence length="210" mass="22310">MTDDSTAPSDETDETNSQPAASDADSADGTPGGLSKRTLIRLLVGFGIGIPILIEGLTFLGLLQNQFGGEGDDSTESTATETDGAPEAVGVGDDMLPETDRTETLASAVLRETSDDRWPLSLTVEVTNTGTADYEFQMFAVHLDDGRSVEGRTSTDRLAPDESRTVTGEWSVPAGSTPRSVDVVALVYDEDEIETIERRVDLAKIPVRGS</sequence>
<protein>
    <recommendedName>
        <fullName evidence="5">DUF4352 domain-containing protein</fullName>
    </recommendedName>
</protein>
<comment type="caution">
    <text evidence="3">The sequence shown here is derived from an EMBL/GenBank/DDBJ whole genome shotgun (WGS) entry which is preliminary data.</text>
</comment>
<feature type="compositionally biased region" description="Basic and acidic residues" evidence="1">
    <location>
        <begin position="149"/>
        <end position="164"/>
    </location>
</feature>
<feature type="compositionally biased region" description="Low complexity" evidence="1">
    <location>
        <begin position="76"/>
        <end position="85"/>
    </location>
</feature>
<evidence type="ECO:0000313" key="4">
    <source>
        <dbReference type="Proteomes" id="UP001596434"/>
    </source>
</evidence>
<dbReference type="Gene3D" id="2.60.40.10">
    <property type="entry name" value="Immunoglobulins"/>
    <property type="match status" value="1"/>
</dbReference>
<evidence type="ECO:0000256" key="2">
    <source>
        <dbReference type="SAM" id="Phobius"/>
    </source>
</evidence>
<name>A0ABD5ZV18_9EURY</name>
<proteinExistence type="predicted"/>
<dbReference type="Proteomes" id="UP001596434">
    <property type="component" value="Unassembled WGS sequence"/>
</dbReference>
<evidence type="ECO:0008006" key="5">
    <source>
        <dbReference type="Google" id="ProtNLM"/>
    </source>
</evidence>
<dbReference type="InterPro" id="IPR013783">
    <property type="entry name" value="Ig-like_fold"/>
</dbReference>
<evidence type="ECO:0000256" key="1">
    <source>
        <dbReference type="SAM" id="MobiDB-lite"/>
    </source>
</evidence>
<dbReference type="EMBL" id="JBHTAT010000001">
    <property type="protein sequence ID" value="MFC7254180.1"/>
    <property type="molecule type" value="Genomic_DNA"/>
</dbReference>
<keyword evidence="2" id="KW-0472">Membrane</keyword>
<dbReference type="AlphaFoldDB" id="A0ABD5ZV18"/>
<keyword evidence="4" id="KW-1185">Reference proteome</keyword>
<keyword evidence="2" id="KW-0812">Transmembrane</keyword>
<gene>
    <name evidence="3" type="ORF">ACFQKE_02450</name>
</gene>
<evidence type="ECO:0000313" key="3">
    <source>
        <dbReference type="EMBL" id="MFC7254180.1"/>
    </source>
</evidence>
<feature type="transmembrane region" description="Helical" evidence="2">
    <location>
        <begin position="42"/>
        <end position="63"/>
    </location>
</feature>
<accession>A0ABD5ZV18</accession>
<keyword evidence="2" id="KW-1133">Transmembrane helix</keyword>
<feature type="region of interest" description="Disordered" evidence="1">
    <location>
        <begin position="1"/>
        <end position="32"/>
    </location>
</feature>
<organism evidence="3 4">
    <name type="scientific">Haloplanus litoreus</name>
    <dbReference type="NCBI Taxonomy" id="767515"/>
    <lineage>
        <taxon>Archaea</taxon>
        <taxon>Methanobacteriati</taxon>
        <taxon>Methanobacteriota</taxon>
        <taxon>Stenosarchaea group</taxon>
        <taxon>Halobacteria</taxon>
        <taxon>Halobacteriales</taxon>
        <taxon>Haloferacaceae</taxon>
        <taxon>Haloplanus</taxon>
    </lineage>
</organism>